<accession>A0A9Q3BS03</accession>
<comment type="caution">
    <text evidence="1">The sequence shown here is derived from an EMBL/GenBank/DDBJ whole genome shotgun (WGS) entry which is preliminary data.</text>
</comment>
<sequence>MFPVSLVKPYHQTGEDTFASSNKGHTPQDIVEVEGSYGPLKSIGLNGKENKQYLVSFKNQTPDKGKWFAEHAIADGDLHLEIFRASRRLKSIINYEPLLEGGYVSL</sequence>
<reference evidence="1" key="1">
    <citation type="submission" date="2021-03" db="EMBL/GenBank/DDBJ databases">
        <title>Draft genome sequence of rust myrtle Austropuccinia psidii MF-1, a brazilian biotype.</title>
        <authorList>
            <person name="Quecine M.C."/>
            <person name="Pachon D.M.R."/>
            <person name="Bonatelli M.L."/>
            <person name="Correr F.H."/>
            <person name="Franceschini L.M."/>
            <person name="Leite T.F."/>
            <person name="Margarido G.R.A."/>
            <person name="Almeida C.A."/>
            <person name="Ferrarezi J.A."/>
            <person name="Labate C.A."/>
        </authorList>
    </citation>
    <scope>NUCLEOTIDE SEQUENCE</scope>
    <source>
        <strain evidence="1">MF-1</strain>
    </source>
</reference>
<dbReference type="AlphaFoldDB" id="A0A9Q3BS03"/>
<dbReference type="Proteomes" id="UP000765509">
    <property type="component" value="Unassembled WGS sequence"/>
</dbReference>
<keyword evidence="2" id="KW-1185">Reference proteome</keyword>
<name>A0A9Q3BS03_9BASI</name>
<evidence type="ECO:0000313" key="1">
    <source>
        <dbReference type="EMBL" id="MBW0470105.1"/>
    </source>
</evidence>
<gene>
    <name evidence="1" type="ORF">O181_009820</name>
</gene>
<evidence type="ECO:0000313" key="2">
    <source>
        <dbReference type="Proteomes" id="UP000765509"/>
    </source>
</evidence>
<protein>
    <submittedName>
        <fullName evidence="1">Uncharacterized protein</fullName>
    </submittedName>
</protein>
<proteinExistence type="predicted"/>
<organism evidence="1 2">
    <name type="scientific">Austropuccinia psidii MF-1</name>
    <dbReference type="NCBI Taxonomy" id="1389203"/>
    <lineage>
        <taxon>Eukaryota</taxon>
        <taxon>Fungi</taxon>
        <taxon>Dikarya</taxon>
        <taxon>Basidiomycota</taxon>
        <taxon>Pucciniomycotina</taxon>
        <taxon>Pucciniomycetes</taxon>
        <taxon>Pucciniales</taxon>
        <taxon>Sphaerophragmiaceae</taxon>
        <taxon>Austropuccinia</taxon>
    </lineage>
</organism>
<dbReference type="EMBL" id="AVOT02002363">
    <property type="protein sequence ID" value="MBW0470105.1"/>
    <property type="molecule type" value="Genomic_DNA"/>
</dbReference>